<keyword evidence="2" id="KW-1133">Transmembrane helix</keyword>
<reference evidence="3 4" key="2">
    <citation type="journal article" date="2010" name="Nucleic Acids Res.">
        <title>BeetleBase in 2010: revisions to provide comprehensive genomic information for Tribolium castaneum.</title>
        <authorList>
            <person name="Kim H.S."/>
            <person name="Murphy T."/>
            <person name="Xia J."/>
            <person name="Caragea D."/>
            <person name="Park Y."/>
            <person name="Beeman R.W."/>
            <person name="Lorenzen M.D."/>
            <person name="Butcher S."/>
            <person name="Manak J.R."/>
            <person name="Brown S.J."/>
        </authorList>
    </citation>
    <scope>GENOME REANNOTATION</scope>
    <source>
        <strain evidence="3 4">Georgia GA2</strain>
    </source>
</reference>
<dbReference type="EMBL" id="KQ971348">
    <property type="protein sequence ID" value="EFA04805.1"/>
    <property type="molecule type" value="Genomic_DNA"/>
</dbReference>
<keyword evidence="2" id="KW-0472">Membrane</keyword>
<feature type="transmembrane region" description="Helical" evidence="2">
    <location>
        <begin position="114"/>
        <end position="132"/>
    </location>
</feature>
<name>D2A4C8_TRICA</name>
<keyword evidence="2" id="KW-0812">Transmembrane</keyword>
<keyword evidence="4" id="KW-1185">Reference proteome</keyword>
<evidence type="ECO:0000256" key="2">
    <source>
        <dbReference type="SAM" id="Phobius"/>
    </source>
</evidence>
<gene>
    <name evidence="3" type="primary">GLEAN_14854</name>
    <name evidence="3" type="ORF">TcasGA2_TC014854</name>
</gene>
<accession>D2A4C8</accession>
<evidence type="ECO:0000313" key="3">
    <source>
        <dbReference type="EMBL" id="EFA04805.1"/>
    </source>
</evidence>
<dbReference type="PhylomeDB" id="D2A4C8"/>
<dbReference type="InParanoid" id="D2A4C8"/>
<dbReference type="Proteomes" id="UP000007266">
    <property type="component" value="Linkage group 6"/>
</dbReference>
<evidence type="ECO:0000256" key="1">
    <source>
        <dbReference type="SAM" id="MobiDB-lite"/>
    </source>
</evidence>
<protein>
    <submittedName>
        <fullName evidence="3">Uncharacterized protein</fullName>
    </submittedName>
</protein>
<dbReference type="HOGENOM" id="CLU_098423_0_0_1"/>
<reference evidence="3 4" key="1">
    <citation type="journal article" date="2008" name="Nature">
        <title>The genome of the model beetle and pest Tribolium castaneum.</title>
        <authorList>
            <consortium name="Tribolium Genome Sequencing Consortium"/>
            <person name="Richards S."/>
            <person name="Gibbs R.A."/>
            <person name="Weinstock G.M."/>
            <person name="Brown S.J."/>
            <person name="Denell R."/>
            <person name="Beeman R.W."/>
            <person name="Gibbs R."/>
            <person name="Beeman R.W."/>
            <person name="Brown S.J."/>
            <person name="Bucher G."/>
            <person name="Friedrich M."/>
            <person name="Grimmelikhuijzen C.J."/>
            <person name="Klingler M."/>
            <person name="Lorenzen M."/>
            <person name="Richards S."/>
            <person name="Roth S."/>
            <person name="Schroder R."/>
            <person name="Tautz D."/>
            <person name="Zdobnov E.M."/>
            <person name="Muzny D."/>
            <person name="Gibbs R.A."/>
            <person name="Weinstock G.M."/>
            <person name="Attaway T."/>
            <person name="Bell S."/>
            <person name="Buhay C.J."/>
            <person name="Chandrabose M.N."/>
            <person name="Chavez D."/>
            <person name="Clerk-Blankenburg K.P."/>
            <person name="Cree A."/>
            <person name="Dao M."/>
            <person name="Davis C."/>
            <person name="Chacko J."/>
            <person name="Dinh H."/>
            <person name="Dugan-Rocha S."/>
            <person name="Fowler G."/>
            <person name="Garner T.T."/>
            <person name="Garnes J."/>
            <person name="Gnirke A."/>
            <person name="Hawes A."/>
            <person name="Hernandez J."/>
            <person name="Hines S."/>
            <person name="Holder M."/>
            <person name="Hume J."/>
            <person name="Jhangiani S.N."/>
            <person name="Joshi V."/>
            <person name="Khan Z.M."/>
            <person name="Jackson L."/>
            <person name="Kovar C."/>
            <person name="Kowis A."/>
            <person name="Lee S."/>
            <person name="Lewis L.R."/>
            <person name="Margolis J."/>
            <person name="Morgan M."/>
            <person name="Nazareth L.V."/>
            <person name="Nguyen N."/>
            <person name="Okwuonu G."/>
            <person name="Parker D."/>
            <person name="Richards S."/>
            <person name="Ruiz S.J."/>
            <person name="Santibanez J."/>
            <person name="Savard J."/>
            <person name="Scherer S.E."/>
            <person name="Schneider B."/>
            <person name="Sodergren E."/>
            <person name="Tautz D."/>
            <person name="Vattahil S."/>
            <person name="Villasana D."/>
            <person name="White C.S."/>
            <person name="Wright R."/>
            <person name="Park Y."/>
            <person name="Beeman R.W."/>
            <person name="Lord J."/>
            <person name="Oppert B."/>
            <person name="Lorenzen M."/>
            <person name="Brown S."/>
            <person name="Wang L."/>
            <person name="Savard J."/>
            <person name="Tautz D."/>
            <person name="Richards S."/>
            <person name="Weinstock G."/>
            <person name="Gibbs R.A."/>
            <person name="Liu Y."/>
            <person name="Worley K."/>
            <person name="Weinstock G."/>
            <person name="Elsik C.G."/>
            <person name="Reese J.T."/>
            <person name="Elhaik E."/>
            <person name="Landan G."/>
            <person name="Graur D."/>
            <person name="Arensburger P."/>
            <person name="Atkinson P."/>
            <person name="Beeman R.W."/>
            <person name="Beidler J."/>
            <person name="Brown S.J."/>
            <person name="Demuth J.P."/>
            <person name="Drury D.W."/>
            <person name="Du Y.Z."/>
            <person name="Fujiwara H."/>
            <person name="Lorenzen M."/>
            <person name="Maselli V."/>
            <person name="Osanai M."/>
            <person name="Park Y."/>
            <person name="Robertson H.M."/>
            <person name="Tu Z."/>
            <person name="Wang J.J."/>
            <person name="Wang S."/>
            <person name="Richards S."/>
            <person name="Song H."/>
            <person name="Zhang L."/>
            <person name="Sodergren E."/>
            <person name="Werner D."/>
            <person name="Stanke M."/>
            <person name="Morgenstern B."/>
            <person name="Solovyev V."/>
            <person name="Kosarev P."/>
            <person name="Brown G."/>
            <person name="Chen H.C."/>
            <person name="Ermolaeva O."/>
            <person name="Hlavina W."/>
            <person name="Kapustin Y."/>
            <person name="Kiryutin B."/>
            <person name="Kitts P."/>
            <person name="Maglott D."/>
            <person name="Pruitt K."/>
            <person name="Sapojnikov V."/>
            <person name="Souvorov A."/>
            <person name="Mackey A.J."/>
            <person name="Waterhouse R.M."/>
            <person name="Wyder S."/>
            <person name="Zdobnov E.M."/>
            <person name="Zdobnov E.M."/>
            <person name="Wyder S."/>
            <person name="Kriventseva E.V."/>
            <person name="Kadowaki T."/>
            <person name="Bork P."/>
            <person name="Aranda M."/>
            <person name="Bao R."/>
            <person name="Beermann A."/>
            <person name="Berns N."/>
            <person name="Bolognesi R."/>
            <person name="Bonneton F."/>
            <person name="Bopp D."/>
            <person name="Brown S.J."/>
            <person name="Bucher G."/>
            <person name="Butts T."/>
            <person name="Chaumot A."/>
            <person name="Denell R.E."/>
            <person name="Ferrier D.E."/>
            <person name="Friedrich M."/>
            <person name="Gordon C.M."/>
            <person name="Jindra M."/>
            <person name="Klingler M."/>
            <person name="Lan Q."/>
            <person name="Lattorff H.M."/>
            <person name="Laudet V."/>
            <person name="von Levetsow C."/>
            <person name="Liu Z."/>
            <person name="Lutz R."/>
            <person name="Lynch J.A."/>
            <person name="da Fonseca R.N."/>
            <person name="Posnien N."/>
            <person name="Reuter R."/>
            <person name="Roth S."/>
            <person name="Savard J."/>
            <person name="Schinko J.B."/>
            <person name="Schmitt C."/>
            <person name="Schoppmeier M."/>
            <person name="Schroder R."/>
            <person name="Shippy T.D."/>
            <person name="Simonnet F."/>
            <person name="Marques-Souza H."/>
            <person name="Tautz D."/>
            <person name="Tomoyasu Y."/>
            <person name="Trauner J."/>
            <person name="Van der Zee M."/>
            <person name="Vervoort M."/>
            <person name="Wittkopp N."/>
            <person name="Wimmer E.A."/>
            <person name="Yang X."/>
            <person name="Jones A.K."/>
            <person name="Sattelle D.B."/>
            <person name="Ebert P.R."/>
            <person name="Nelson D."/>
            <person name="Scott J.G."/>
            <person name="Beeman R.W."/>
            <person name="Muthukrishnan S."/>
            <person name="Kramer K.J."/>
            <person name="Arakane Y."/>
            <person name="Beeman R.W."/>
            <person name="Zhu Q."/>
            <person name="Hogenkamp D."/>
            <person name="Dixit R."/>
            <person name="Oppert B."/>
            <person name="Jiang H."/>
            <person name="Zou Z."/>
            <person name="Marshall J."/>
            <person name="Elpidina E."/>
            <person name="Vinokurov K."/>
            <person name="Oppert C."/>
            <person name="Zou Z."/>
            <person name="Evans J."/>
            <person name="Lu Z."/>
            <person name="Zhao P."/>
            <person name="Sumathipala N."/>
            <person name="Altincicek B."/>
            <person name="Vilcinskas A."/>
            <person name="Williams M."/>
            <person name="Hultmark D."/>
            <person name="Hetru C."/>
            <person name="Jiang H."/>
            <person name="Grimmelikhuijzen C.J."/>
            <person name="Hauser F."/>
            <person name="Cazzamali G."/>
            <person name="Williamson M."/>
            <person name="Park Y."/>
            <person name="Li B."/>
            <person name="Tanaka Y."/>
            <person name="Predel R."/>
            <person name="Neupert S."/>
            <person name="Schachtner J."/>
            <person name="Verleyen P."/>
            <person name="Raible F."/>
            <person name="Bork P."/>
            <person name="Friedrich M."/>
            <person name="Walden K.K."/>
            <person name="Robertson H.M."/>
            <person name="Angeli S."/>
            <person name="Foret S."/>
            <person name="Bucher G."/>
            <person name="Schuetz S."/>
            <person name="Maleszka R."/>
            <person name="Wimmer E.A."/>
            <person name="Beeman R.W."/>
            <person name="Lorenzen M."/>
            <person name="Tomoyasu Y."/>
            <person name="Miller S.C."/>
            <person name="Grossmann D."/>
            <person name="Bucher G."/>
        </authorList>
    </citation>
    <scope>NUCLEOTIDE SEQUENCE [LARGE SCALE GENOMIC DNA]</scope>
    <source>
        <strain evidence="3 4">Georgia GA2</strain>
    </source>
</reference>
<organism evidence="3 4">
    <name type="scientific">Tribolium castaneum</name>
    <name type="common">Red flour beetle</name>
    <dbReference type="NCBI Taxonomy" id="7070"/>
    <lineage>
        <taxon>Eukaryota</taxon>
        <taxon>Metazoa</taxon>
        <taxon>Ecdysozoa</taxon>
        <taxon>Arthropoda</taxon>
        <taxon>Hexapoda</taxon>
        <taxon>Insecta</taxon>
        <taxon>Pterygota</taxon>
        <taxon>Neoptera</taxon>
        <taxon>Endopterygota</taxon>
        <taxon>Coleoptera</taxon>
        <taxon>Polyphaga</taxon>
        <taxon>Cucujiformia</taxon>
        <taxon>Tenebrionidae</taxon>
        <taxon>Tenebrionidae incertae sedis</taxon>
        <taxon>Tribolium</taxon>
    </lineage>
</organism>
<feature type="region of interest" description="Disordered" evidence="1">
    <location>
        <begin position="221"/>
        <end position="247"/>
    </location>
</feature>
<proteinExistence type="predicted"/>
<evidence type="ECO:0000313" key="4">
    <source>
        <dbReference type="Proteomes" id="UP000007266"/>
    </source>
</evidence>
<sequence>MATIHCYGDAPAEVRIERSGILTLQPKCRCYSGSTVLIANTNSSANATNYMPDINLNEDDCCIRKIDIIKSEEMEPINLKNLNLEELQNAHDKLAQFDNIIQDSLNKPFISKRIHWFSLLCGILLIISLALFCYCCCCNCFNFSKLPIIGRFLPKNSTKCNIFEICINSKNSISNNKIYPTIEPQQDFRMSSLKSITEENEQTPLNNESTILESINLQCDSNTRSRRPLPREKKSPSPTLKRAPFQL</sequence>
<dbReference type="AlphaFoldDB" id="D2A4C8"/>